<evidence type="ECO:0000259" key="14">
    <source>
        <dbReference type="PROSITE" id="PS51007"/>
    </source>
</evidence>
<keyword evidence="10 13" id="KW-0249">Electron transport</keyword>
<evidence type="ECO:0000256" key="1">
    <source>
        <dbReference type="ARBA" id="ARBA00002347"/>
    </source>
</evidence>
<dbReference type="SUPFAM" id="SSF46626">
    <property type="entry name" value="Cytochrome c"/>
    <property type="match status" value="1"/>
</dbReference>
<feature type="binding site" description="axial binding residue" evidence="13">
    <location>
        <position position="82"/>
    </location>
    <ligand>
        <name>heme c</name>
        <dbReference type="ChEBI" id="CHEBI:61717"/>
    </ligand>
    <ligandPart>
        <name>Fe</name>
        <dbReference type="ChEBI" id="CHEBI:18248"/>
    </ligandPart>
</feature>
<keyword evidence="11 13" id="KW-0408">Iron</keyword>
<accession>A0A2A2TF17</accession>
<proteinExistence type="inferred from homology"/>
<comment type="subcellular location">
    <subcellularLocation>
        <location evidence="2 13">Cellular thylakoid lumen</location>
    </subcellularLocation>
</comment>
<feature type="binding site" description="covalent" evidence="13">
    <location>
        <position position="38"/>
    </location>
    <ligand>
        <name>heme c</name>
        <dbReference type="ChEBI" id="CHEBI:61717"/>
    </ligand>
</feature>
<keyword evidence="6 13" id="KW-0813">Transport</keyword>
<dbReference type="InterPro" id="IPR036909">
    <property type="entry name" value="Cyt_c-like_dom_sf"/>
</dbReference>
<dbReference type="Proteomes" id="UP000218238">
    <property type="component" value="Unassembled WGS sequence"/>
</dbReference>
<evidence type="ECO:0000256" key="9">
    <source>
        <dbReference type="ARBA" id="ARBA00022723"/>
    </source>
</evidence>
<feature type="binding site" description="covalent" evidence="13">
    <location>
        <position position="41"/>
    </location>
    <ligand>
        <name>heme c</name>
        <dbReference type="ChEBI" id="CHEBI:61717"/>
    </ligand>
</feature>
<evidence type="ECO:0000256" key="13">
    <source>
        <dbReference type="HAMAP-Rule" id="MF_00594"/>
    </source>
</evidence>
<dbReference type="PRINTS" id="PR00605">
    <property type="entry name" value="CYTCHROMECIC"/>
</dbReference>
<keyword evidence="13" id="KW-0732">Signal</keyword>
<keyword evidence="12 13" id="KW-0793">Thylakoid</keyword>
<comment type="subunit">
    <text evidence="4 13">Monomer.</text>
</comment>
<evidence type="ECO:0000256" key="3">
    <source>
        <dbReference type="ARBA" id="ARBA00009650"/>
    </source>
</evidence>
<dbReference type="AlphaFoldDB" id="A0A2A2TF17"/>
<evidence type="ECO:0000256" key="4">
    <source>
        <dbReference type="ARBA" id="ARBA00011245"/>
    </source>
</evidence>
<dbReference type="PANTHER" id="PTHR34688:SF2">
    <property type="entry name" value="CYTOCHROME C6, CHLOROPLASTIC"/>
    <property type="match status" value="1"/>
</dbReference>
<evidence type="ECO:0000256" key="6">
    <source>
        <dbReference type="ARBA" id="ARBA00022448"/>
    </source>
</evidence>
<dbReference type="EMBL" id="NTFS01000250">
    <property type="protein sequence ID" value="PAX52350.1"/>
    <property type="molecule type" value="Genomic_DNA"/>
</dbReference>
<evidence type="ECO:0000256" key="7">
    <source>
        <dbReference type="ARBA" id="ARBA00022531"/>
    </source>
</evidence>
<feature type="binding site" description="axial binding residue" evidence="13">
    <location>
        <position position="42"/>
    </location>
    <ligand>
        <name>heme c</name>
        <dbReference type="ChEBI" id="CHEBI:61717"/>
    </ligand>
    <ligandPart>
        <name>Fe</name>
        <dbReference type="ChEBI" id="CHEBI:18248"/>
    </ligandPart>
</feature>
<protein>
    <recommendedName>
        <fullName evidence="5 13">Cytochrome c6</fullName>
    </recommendedName>
    <alternativeName>
        <fullName evidence="13">Cytochrome c-553</fullName>
    </alternativeName>
    <alternativeName>
        <fullName evidence="13">Cytochrome c553</fullName>
    </alternativeName>
    <alternativeName>
        <fullName evidence="13">Soluble cytochrome f</fullName>
    </alternativeName>
</protein>
<dbReference type="GO" id="GO:0009055">
    <property type="term" value="F:electron transfer activity"/>
    <property type="evidence" value="ECO:0007669"/>
    <property type="project" value="UniProtKB-UniRule"/>
</dbReference>
<dbReference type="InterPro" id="IPR009056">
    <property type="entry name" value="Cyt_c-like_dom"/>
</dbReference>
<name>A0A2A2TF17_9CYAN</name>
<dbReference type="Pfam" id="PF13442">
    <property type="entry name" value="Cytochrome_CBB3"/>
    <property type="match status" value="1"/>
</dbReference>
<evidence type="ECO:0000256" key="10">
    <source>
        <dbReference type="ARBA" id="ARBA00022982"/>
    </source>
</evidence>
<dbReference type="OrthoDB" id="5570429at2"/>
<dbReference type="GO" id="GO:0031979">
    <property type="term" value="C:plasma membrane-derived thylakoid lumen"/>
    <property type="evidence" value="ECO:0007669"/>
    <property type="project" value="UniProtKB-SubCell"/>
</dbReference>
<evidence type="ECO:0000256" key="5">
    <source>
        <dbReference type="ARBA" id="ARBA00016152"/>
    </source>
</evidence>
<comment type="caution">
    <text evidence="15">The sequence shown here is derived from an EMBL/GenBank/DDBJ whole genome shotgun (WGS) entry which is preliminary data.</text>
</comment>
<reference evidence="15 16" key="1">
    <citation type="submission" date="2017-08" db="EMBL/GenBank/DDBJ databases">
        <title>Draft genome sequence of filamentous cyanobacterium Calothrix elsteri CCALA 953.</title>
        <authorList>
            <person name="Gagunashvili A.N."/>
            <person name="Elster J."/>
            <person name="Andresson O.S."/>
        </authorList>
    </citation>
    <scope>NUCLEOTIDE SEQUENCE [LARGE SCALE GENOMIC DNA]</scope>
    <source>
        <strain evidence="15 16">CCALA 953</strain>
    </source>
</reference>
<dbReference type="FunFam" id="1.10.760.10:FF:000038">
    <property type="entry name" value="Cytochrome c6"/>
    <property type="match status" value="1"/>
</dbReference>
<feature type="signal peptide" evidence="13">
    <location>
        <begin position="1"/>
        <end position="25"/>
    </location>
</feature>
<gene>
    <name evidence="13" type="primary">petJ</name>
    <name evidence="15" type="ORF">CK510_19865</name>
</gene>
<dbReference type="GO" id="GO:0015979">
    <property type="term" value="P:photosynthesis"/>
    <property type="evidence" value="ECO:0007669"/>
    <property type="project" value="UniProtKB-UniRule"/>
</dbReference>
<keyword evidence="8 13" id="KW-0349">Heme</keyword>
<organism evidence="15 16">
    <name type="scientific">Brunnivagina elsteri CCALA 953</name>
    <dbReference type="NCBI Taxonomy" id="987040"/>
    <lineage>
        <taxon>Bacteria</taxon>
        <taxon>Bacillati</taxon>
        <taxon>Cyanobacteriota</taxon>
        <taxon>Cyanophyceae</taxon>
        <taxon>Nostocales</taxon>
        <taxon>Calotrichaceae</taxon>
        <taxon>Brunnivagina</taxon>
    </lineage>
</organism>
<comment type="function">
    <text evidence="1 13">Functions as an electron carrier between membrane-bound cytochrome b6-f and photosystem I in oxygenic photosynthesis.</text>
</comment>
<dbReference type="HAMAP" id="MF_00594">
    <property type="entry name" value="Cytc_PetJ"/>
    <property type="match status" value="1"/>
</dbReference>
<dbReference type="RefSeq" id="WP_095723348.1">
    <property type="nucleotide sequence ID" value="NZ_NTFS01000250.1"/>
</dbReference>
<dbReference type="PROSITE" id="PS51007">
    <property type="entry name" value="CYTC"/>
    <property type="match status" value="1"/>
</dbReference>
<evidence type="ECO:0000256" key="8">
    <source>
        <dbReference type="ARBA" id="ARBA00022617"/>
    </source>
</evidence>
<dbReference type="InterPro" id="IPR008168">
    <property type="entry name" value="Cyt_C_IC"/>
</dbReference>
<comment type="PTM">
    <text evidence="13">Binds 1 heme c group per subunit.</text>
</comment>
<keyword evidence="9 13" id="KW-0479">Metal-binding</keyword>
<dbReference type="NCBIfam" id="NF045930">
    <property type="entry name" value="Cytc6PetJCyano"/>
    <property type="match status" value="1"/>
</dbReference>
<keyword evidence="16" id="KW-1185">Reference proteome</keyword>
<sequence length="110" mass="12033" precursor="true">MKKIISLLLVIFLSWSIVLTSPAVAATSSGAKIFNANCAACHARGRNLIQAQKTLKKDALEKYGMYSMAAIAKQVTYGKNAMPAFRGRLKPQQIEDVSAYVLAQADNNWK</sequence>
<keyword evidence="7 13" id="KW-0602">Photosynthesis</keyword>
<dbReference type="GO" id="GO:0020037">
    <property type="term" value="F:heme binding"/>
    <property type="evidence" value="ECO:0007669"/>
    <property type="project" value="InterPro"/>
</dbReference>
<feature type="domain" description="Cytochrome c" evidence="14">
    <location>
        <begin position="25"/>
        <end position="105"/>
    </location>
</feature>
<dbReference type="Gene3D" id="1.10.760.10">
    <property type="entry name" value="Cytochrome c-like domain"/>
    <property type="match status" value="1"/>
</dbReference>
<dbReference type="GO" id="GO:0005506">
    <property type="term" value="F:iron ion binding"/>
    <property type="evidence" value="ECO:0007669"/>
    <property type="project" value="InterPro"/>
</dbReference>
<evidence type="ECO:0000313" key="15">
    <source>
        <dbReference type="EMBL" id="PAX52350.1"/>
    </source>
</evidence>
<evidence type="ECO:0000256" key="2">
    <source>
        <dbReference type="ARBA" id="ARBA00004518"/>
    </source>
</evidence>
<evidence type="ECO:0000256" key="12">
    <source>
        <dbReference type="ARBA" id="ARBA00023078"/>
    </source>
</evidence>
<dbReference type="InterPro" id="IPR023655">
    <property type="entry name" value="Cyt_C6"/>
</dbReference>
<evidence type="ECO:0000313" key="16">
    <source>
        <dbReference type="Proteomes" id="UP000218238"/>
    </source>
</evidence>
<evidence type="ECO:0000256" key="11">
    <source>
        <dbReference type="ARBA" id="ARBA00023004"/>
    </source>
</evidence>
<comment type="similarity">
    <text evidence="3 13">Belongs to the cytochrome c family. PetJ subfamily.</text>
</comment>
<dbReference type="PANTHER" id="PTHR34688">
    <property type="entry name" value="CYTOCHROME C6, CHLOROPLASTIC"/>
    <property type="match status" value="1"/>
</dbReference>
<feature type="chain" id="PRO_5013411912" description="Cytochrome c6" evidence="13">
    <location>
        <begin position="26"/>
        <end position="110"/>
    </location>
</feature>